<reference evidence="3" key="1">
    <citation type="submission" date="2020-06" db="EMBL/GenBank/DDBJ databases">
        <title>WGS assembly of Ceratodon purpureus strain R40.</title>
        <authorList>
            <person name="Carey S.B."/>
            <person name="Jenkins J."/>
            <person name="Shu S."/>
            <person name="Lovell J.T."/>
            <person name="Sreedasyam A."/>
            <person name="Maumus F."/>
            <person name="Tiley G.P."/>
            <person name="Fernandez-Pozo N."/>
            <person name="Barry K."/>
            <person name="Chen C."/>
            <person name="Wang M."/>
            <person name="Lipzen A."/>
            <person name="Daum C."/>
            <person name="Saski C.A."/>
            <person name="Payton A.C."/>
            <person name="Mcbreen J.C."/>
            <person name="Conrad R.E."/>
            <person name="Kollar L.M."/>
            <person name="Olsson S."/>
            <person name="Huttunen S."/>
            <person name="Landis J.B."/>
            <person name="Wickett N.J."/>
            <person name="Johnson M.G."/>
            <person name="Rensing S.A."/>
            <person name="Grimwood J."/>
            <person name="Schmutz J."/>
            <person name="Mcdaniel S.F."/>
        </authorList>
    </citation>
    <scope>NUCLEOTIDE SEQUENCE</scope>
    <source>
        <strain evidence="3">R40</strain>
    </source>
</reference>
<evidence type="ECO:0000313" key="3">
    <source>
        <dbReference type="EMBL" id="KAG0555610.1"/>
    </source>
</evidence>
<dbReference type="OrthoDB" id="1924320at2759"/>
<feature type="compositionally biased region" description="Low complexity" evidence="2">
    <location>
        <begin position="60"/>
        <end position="104"/>
    </location>
</feature>
<dbReference type="PANTHER" id="PTHR31807:SF37">
    <property type="entry name" value="HAUS AUGMIN-LIKE COMPLEX SUBUNIT 8"/>
    <property type="match status" value="1"/>
</dbReference>
<proteinExistence type="inferred from homology"/>
<dbReference type="GO" id="GO:0005737">
    <property type="term" value="C:cytoplasm"/>
    <property type="evidence" value="ECO:0007669"/>
    <property type="project" value="TreeGrafter"/>
</dbReference>
<feature type="region of interest" description="Disordered" evidence="2">
    <location>
        <begin position="496"/>
        <end position="550"/>
    </location>
</feature>
<feature type="region of interest" description="Disordered" evidence="2">
    <location>
        <begin position="1"/>
        <end position="430"/>
    </location>
</feature>
<feature type="compositionally biased region" description="Low complexity" evidence="2">
    <location>
        <begin position="332"/>
        <end position="342"/>
    </location>
</feature>
<comment type="caution">
    <text evidence="3">The sequence shown here is derived from an EMBL/GenBank/DDBJ whole genome shotgun (WGS) entry which is preliminary data.</text>
</comment>
<dbReference type="GO" id="GO:0008017">
    <property type="term" value="F:microtubule binding"/>
    <property type="evidence" value="ECO:0007669"/>
    <property type="project" value="TreeGrafter"/>
</dbReference>
<feature type="compositionally biased region" description="Polar residues" evidence="2">
    <location>
        <begin position="320"/>
        <end position="331"/>
    </location>
</feature>
<accession>A0A8T0G957</accession>
<evidence type="ECO:0000313" key="4">
    <source>
        <dbReference type="Proteomes" id="UP000822688"/>
    </source>
</evidence>
<protein>
    <submittedName>
        <fullName evidence="3">Uncharacterized protein</fullName>
    </submittedName>
</protein>
<comment type="similarity">
    <text evidence="1">Belongs to the QWRF family.</text>
</comment>
<sequence>MVAAVASSSPSASAGNGQETAAERKKDGANVQNYGGLPPAEKVKVVRKTRTMEITSRYKSAGTAPSPSAAPAVSRRNPSPLRQSSPSRQPSPVRNRSSSSGSISTGASDGHVRHPSPNLGRSSSSASEVAKRAYSAERRRPWPAASPADGKSPPSSGAAEGVVASARARPQSRGPELWPSMSVAKQSAESNGENASESRPEGEREKLASSQVANQTLKPAGNGVQRGADNVSGSPQRKGSPMRRQSIDQAENARPTENSHAKPEQQRWPGMSTGKVFSGAMSRSVDLGVDKERPQMARSSTMTVQGRPGTPSSRGAKPTISRTLSRSGNNDASVSQSAQAAVRRNPTPTRGRAESAGRDAVGSRNGNGNESSEGARVRGNATGAGDNAGHARRLSQDSVATVDSLGTGVEPMSDTESVSSAGSGAGGRAVRGTTVPARVWQDMNNRLRRFSEGDRNRTSDASELPAVAIAPVKTVRRAKAVPHQSAASLLMNQSMNQSMNGSSTTSWAMSPGRASGNSAPSTPHPPSSPSHSKGTSPLRGLPSPQRSRPVHGSAIALAGTARSIGSTTLSFGIDGRSRGKRALTQQEEAQLLRILHNRWLQWRFVNARAEAVMSAQRAAAEKQLYNVWMKTSELRTSVAMQRIKLQQARQAHKLRSILSTHAIHLENWETLEEEHSNALTGCMEALESAILRVPVTGGARADVQAVKEALNSAVDVLNAVEGSVQFLLPKTQSMEALLSQLAETAAQERALLEECGDLLSVAASLEVEERSLRTHLIQLESERQRLFKAERVNGVLNTPASAAYLSTP</sequence>
<dbReference type="GO" id="GO:0005880">
    <property type="term" value="C:nuclear microtubule"/>
    <property type="evidence" value="ECO:0007669"/>
    <property type="project" value="TreeGrafter"/>
</dbReference>
<dbReference type="GO" id="GO:0051225">
    <property type="term" value="P:spindle assembly"/>
    <property type="evidence" value="ECO:0007669"/>
    <property type="project" value="TreeGrafter"/>
</dbReference>
<dbReference type="Proteomes" id="UP000822688">
    <property type="component" value="Chromosome 12"/>
</dbReference>
<dbReference type="AlphaFoldDB" id="A0A8T0G957"/>
<dbReference type="EMBL" id="CM026433">
    <property type="protein sequence ID" value="KAG0555610.1"/>
    <property type="molecule type" value="Genomic_DNA"/>
</dbReference>
<feature type="compositionally biased region" description="Polar residues" evidence="2">
    <location>
        <begin position="208"/>
        <end position="217"/>
    </location>
</feature>
<keyword evidence="4" id="KW-1185">Reference proteome</keyword>
<feature type="compositionally biased region" description="Basic and acidic residues" evidence="2">
    <location>
        <begin position="196"/>
        <end position="207"/>
    </location>
</feature>
<dbReference type="PANTHER" id="PTHR31807">
    <property type="entry name" value="AUGMIN FAMILY MEMBER"/>
    <property type="match status" value="1"/>
</dbReference>
<evidence type="ECO:0000256" key="1">
    <source>
        <dbReference type="ARBA" id="ARBA00010016"/>
    </source>
</evidence>
<name>A0A8T0G957_CERPU</name>
<feature type="compositionally biased region" description="Low complexity" evidence="2">
    <location>
        <begin position="1"/>
        <end position="14"/>
    </location>
</feature>
<gene>
    <name evidence="3" type="ORF">KC19_12G181800</name>
</gene>
<feature type="compositionally biased region" description="Low complexity" evidence="2">
    <location>
        <begin position="156"/>
        <end position="169"/>
    </location>
</feature>
<evidence type="ECO:0000256" key="2">
    <source>
        <dbReference type="SAM" id="MobiDB-lite"/>
    </source>
</evidence>
<dbReference type="InterPro" id="IPR007573">
    <property type="entry name" value="QWRF"/>
</dbReference>
<feature type="compositionally biased region" description="Basic and acidic residues" evidence="2">
    <location>
        <begin position="129"/>
        <end position="140"/>
    </location>
</feature>
<dbReference type="Pfam" id="PF04484">
    <property type="entry name" value="QWRF"/>
    <property type="match status" value="1"/>
</dbReference>
<feature type="compositionally biased region" description="Low complexity" evidence="2">
    <location>
        <begin position="496"/>
        <end position="506"/>
    </location>
</feature>
<organism evidence="3 4">
    <name type="scientific">Ceratodon purpureus</name>
    <name type="common">Fire moss</name>
    <name type="synonym">Dicranum purpureum</name>
    <dbReference type="NCBI Taxonomy" id="3225"/>
    <lineage>
        <taxon>Eukaryota</taxon>
        <taxon>Viridiplantae</taxon>
        <taxon>Streptophyta</taxon>
        <taxon>Embryophyta</taxon>
        <taxon>Bryophyta</taxon>
        <taxon>Bryophytina</taxon>
        <taxon>Bryopsida</taxon>
        <taxon>Dicranidae</taxon>
        <taxon>Pseudoditrichales</taxon>
        <taxon>Ditrichaceae</taxon>
        <taxon>Ceratodon</taxon>
    </lineage>
</organism>